<keyword evidence="3" id="KW-0378">Hydrolase</keyword>
<dbReference type="GO" id="GO:0016052">
    <property type="term" value="P:carbohydrate catabolic process"/>
    <property type="evidence" value="ECO:0007669"/>
    <property type="project" value="TreeGrafter"/>
</dbReference>
<keyword evidence="4" id="KW-1185">Reference proteome</keyword>
<name>A0A6A0ANG3_9ACTN</name>
<dbReference type="Proteomes" id="UP000484988">
    <property type="component" value="Unassembled WGS sequence"/>
</dbReference>
<gene>
    <name evidence="3" type="ORF">SCWH03_02000</name>
</gene>
<sequence length="295" mass="31871">MTAAVLVTAPCSAIWVTSGTPIPPGPRGVDTSEFNHGDGDEPIDWDRVATRNAFVFMKATQGTQYEDPWFAEDLAGASRTSLYRAPYHFFDSQSPGDAEAQAAHFVRTARAAGYTGRNPGELPPVLDAESGWRHHRPSCPPGTDARQLATFLGAVEEAFGIKPIVYTEYSFAVSCLAGNAAVFRGHLQWLASWGAKPRPLPGTDQPWTFWQYTDQAQVPGISDDVDRSVYRGTLTELRALAGVTGFARPEAAPRRLGEPLRPVPVRDPAVGRALPKRSTGTASPKGRRAATGNRV</sequence>
<evidence type="ECO:0000256" key="1">
    <source>
        <dbReference type="ARBA" id="ARBA00010646"/>
    </source>
</evidence>
<reference evidence="3 4" key="1">
    <citation type="submission" date="2020-02" db="EMBL/GenBank/DDBJ databases">
        <title>Whole Genome Shotgun Sequence of Streptomyces sp. strain CWH03.</title>
        <authorList>
            <person name="Dohra H."/>
            <person name="Kodani S."/>
            <person name="Yamamura H."/>
        </authorList>
    </citation>
    <scope>NUCLEOTIDE SEQUENCE [LARGE SCALE GENOMIC DNA]</scope>
    <source>
        <strain evidence="3 4">CWH03</strain>
    </source>
</reference>
<comment type="caution">
    <text evidence="3">The sequence shown here is derived from an EMBL/GenBank/DDBJ whole genome shotgun (WGS) entry which is preliminary data.</text>
</comment>
<dbReference type="PANTHER" id="PTHR34135:SF2">
    <property type="entry name" value="LYSOZYME"/>
    <property type="match status" value="1"/>
</dbReference>
<evidence type="ECO:0000256" key="2">
    <source>
        <dbReference type="SAM" id="MobiDB-lite"/>
    </source>
</evidence>
<dbReference type="AlphaFoldDB" id="A0A6A0ANG3"/>
<dbReference type="PROSITE" id="PS51904">
    <property type="entry name" value="GLYCOSYL_HYDROL_F25_2"/>
    <property type="match status" value="1"/>
</dbReference>
<feature type="region of interest" description="Disordered" evidence="2">
    <location>
        <begin position="252"/>
        <end position="295"/>
    </location>
</feature>
<dbReference type="EMBL" id="BLLG01000001">
    <property type="protein sequence ID" value="GFH33995.1"/>
    <property type="molecule type" value="Genomic_DNA"/>
</dbReference>
<comment type="similarity">
    <text evidence="1">Belongs to the glycosyl hydrolase 25 family.</text>
</comment>
<evidence type="ECO:0000313" key="4">
    <source>
        <dbReference type="Proteomes" id="UP000484988"/>
    </source>
</evidence>
<dbReference type="InterPro" id="IPR017853">
    <property type="entry name" value="GH"/>
</dbReference>
<accession>A0A6A0ANG3</accession>
<organism evidence="3 4">
    <name type="scientific">Streptomyces pacificus</name>
    <dbReference type="NCBI Taxonomy" id="2705029"/>
    <lineage>
        <taxon>Bacteria</taxon>
        <taxon>Bacillati</taxon>
        <taxon>Actinomycetota</taxon>
        <taxon>Actinomycetes</taxon>
        <taxon>Kitasatosporales</taxon>
        <taxon>Streptomycetaceae</taxon>
        <taxon>Streptomyces</taxon>
    </lineage>
</organism>
<dbReference type="GO" id="GO:0016998">
    <property type="term" value="P:cell wall macromolecule catabolic process"/>
    <property type="evidence" value="ECO:0007669"/>
    <property type="project" value="InterPro"/>
</dbReference>
<dbReference type="InterPro" id="IPR002053">
    <property type="entry name" value="Glyco_hydro_25"/>
</dbReference>
<dbReference type="SUPFAM" id="SSF51445">
    <property type="entry name" value="(Trans)glycosidases"/>
    <property type="match status" value="1"/>
</dbReference>
<protein>
    <submittedName>
        <fullName evidence="3">Glycosyl hydrolase</fullName>
    </submittedName>
</protein>
<dbReference type="PANTHER" id="PTHR34135">
    <property type="entry name" value="LYSOZYME"/>
    <property type="match status" value="1"/>
</dbReference>
<dbReference type="GO" id="GO:0003796">
    <property type="term" value="F:lysozyme activity"/>
    <property type="evidence" value="ECO:0007669"/>
    <property type="project" value="InterPro"/>
</dbReference>
<dbReference type="GO" id="GO:0009253">
    <property type="term" value="P:peptidoglycan catabolic process"/>
    <property type="evidence" value="ECO:0007669"/>
    <property type="project" value="InterPro"/>
</dbReference>
<evidence type="ECO:0000313" key="3">
    <source>
        <dbReference type="EMBL" id="GFH33995.1"/>
    </source>
</evidence>
<dbReference type="Pfam" id="PF01183">
    <property type="entry name" value="Glyco_hydro_25"/>
    <property type="match status" value="1"/>
</dbReference>
<proteinExistence type="inferred from homology"/>
<dbReference type="Gene3D" id="3.20.20.80">
    <property type="entry name" value="Glycosidases"/>
    <property type="match status" value="1"/>
</dbReference>